<evidence type="ECO:0000313" key="4">
    <source>
        <dbReference type="WBParaSite" id="TTAC_0000475601-mRNA-1"/>
    </source>
</evidence>
<dbReference type="Gene3D" id="3.90.190.10">
    <property type="entry name" value="Protein tyrosine phosphatase superfamily"/>
    <property type="match status" value="1"/>
</dbReference>
<keyword evidence="3" id="KW-1185">Reference proteome</keyword>
<evidence type="ECO:0000259" key="1">
    <source>
        <dbReference type="Pfam" id="PF00102"/>
    </source>
</evidence>
<dbReference type="InterPro" id="IPR000242">
    <property type="entry name" value="PTP_cat"/>
</dbReference>
<dbReference type="AlphaFoldDB" id="A0A0R3WVG6"/>
<gene>
    <name evidence="2" type="ORF">TTAC_LOCUS4741</name>
</gene>
<dbReference type="Pfam" id="PF00102">
    <property type="entry name" value="Y_phosphatase"/>
    <property type="match status" value="1"/>
</dbReference>
<protein>
    <submittedName>
        <fullName evidence="4">Tyrosine-protein phosphatase domain-containing protein</fullName>
    </submittedName>
</protein>
<dbReference type="GO" id="GO:0004725">
    <property type="term" value="F:protein tyrosine phosphatase activity"/>
    <property type="evidence" value="ECO:0007669"/>
    <property type="project" value="InterPro"/>
</dbReference>
<evidence type="ECO:0000313" key="2">
    <source>
        <dbReference type="EMBL" id="VDM25561.1"/>
    </source>
</evidence>
<dbReference type="Proteomes" id="UP000274429">
    <property type="component" value="Unassembled WGS sequence"/>
</dbReference>
<name>A0A0R3WVG6_HYDTA</name>
<dbReference type="EMBL" id="UYWX01005213">
    <property type="protein sequence ID" value="VDM25561.1"/>
    <property type="molecule type" value="Genomic_DNA"/>
</dbReference>
<reference evidence="4" key="1">
    <citation type="submission" date="2017-02" db="UniProtKB">
        <authorList>
            <consortium name="WormBaseParasite"/>
        </authorList>
    </citation>
    <scope>IDENTIFICATION</scope>
</reference>
<dbReference type="SUPFAM" id="SSF52799">
    <property type="entry name" value="(Phosphotyrosine protein) phosphatases II"/>
    <property type="match status" value="1"/>
</dbReference>
<dbReference type="InterPro" id="IPR029021">
    <property type="entry name" value="Prot-tyrosine_phosphatase-like"/>
</dbReference>
<proteinExistence type="predicted"/>
<dbReference type="STRING" id="6205.A0A0R3WVG6"/>
<accession>A0A0R3WVG6</accession>
<organism evidence="4">
    <name type="scientific">Hydatigena taeniaeformis</name>
    <name type="common">Feline tapeworm</name>
    <name type="synonym">Taenia taeniaeformis</name>
    <dbReference type="NCBI Taxonomy" id="6205"/>
    <lineage>
        <taxon>Eukaryota</taxon>
        <taxon>Metazoa</taxon>
        <taxon>Spiralia</taxon>
        <taxon>Lophotrochozoa</taxon>
        <taxon>Platyhelminthes</taxon>
        <taxon>Cestoda</taxon>
        <taxon>Eucestoda</taxon>
        <taxon>Cyclophyllidea</taxon>
        <taxon>Taeniidae</taxon>
        <taxon>Hydatigera</taxon>
    </lineage>
</organism>
<dbReference type="OrthoDB" id="10253954at2759"/>
<feature type="domain" description="Tyrosine-protein phosphatase" evidence="1">
    <location>
        <begin position="2"/>
        <end position="47"/>
    </location>
</feature>
<evidence type="ECO:0000313" key="3">
    <source>
        <dbReference type="Proteomes" id="UP000274429"/>
    </source>
</evidence>
<dbReference type="WBParaSite" id="TTAC_0000475601-mRNA-1">
    <property type="protein sequence ID" value="TTAC_0000475601-mRNA-1"/>
    <property type="gene ID" value="TTAC_0000475601"/>
</dbReference>
<reference evidence="2 3" key="2">
    <citation type="submission" date="2018-11" db="EMBL/GenBank/DDBJ databases">
        <authorList>
            <consortium name="Pathogen Informatics"/>
        </authorList>
    </citation>
    <scope>NUCLEOTIDE SEQUENCE [LARGE SCALE GENOMIC DNA]</scope>
</reference>
<sequence>MLSILFDRMRVEGVVDAFQTTKLLWWQRRGLVETSTEYAFCYATALEYLNLYEPLPINQMTTQTPSSTLS</sequence>